<organism evidence="3 4">
    <name type="scientific">Arsenophonus nasoniae</name>
    <name type="common">son-killer infecting Nasonia vitripennis</name>
    <dbReference type="NCBI Taxonomy" id="638"/>
    <lineage>
        <taxon>Bacteria</taxon>
        <taxon>Pseudomonadati</taxon>
        <taxon>Pseudomonadota</taxon>
        <taxon>Gammaproteobacteria</taxon>
        <taxon>Enterobacterales</taxon>
        <taxon>Morganellaceae</taxon>
        <taxon>Arsenophonus</taxon>
    </lineage>
</organism>
<keyword evidence="2" id="KW-1133">Transmembrane helix</keyword>
<gene>
    <name evidence="3" type="ORF">QE210_01720</name>
</gene>
<evidence type="ECO:0000256" key="1">
    <source>
        <dbReference type="SAM" id="Coils"/>
    </source>
</evidence>
<keyword evidence="1" id="KW-0175">Coiled coil</keyword>
<evidence type="ECO:0000313" key="3">
    <source>
        <dbReference type="EMBL" id="WGM01872.1"/>
    </source>
</evidence>
<dbReference type="EMBL" id="CP123504">
    <property type="protein sequence ID" value="WGM01872.1"/>
    <property type="molecule type" value="Genomic_DNA"/>
</dbReference>
<dbReference type="AlphaFoldDB" id="A0AA95GMZ8"/>
<feature type="coiled-coil region" evidence="1">
    <location>
        <begin position="245"/>
        <end position="312"/>
    </location>
</feature>
<protein>
    <submittedName>
        <fullName evidence="3">Uncharacterized protein</fullName>
    </submittedName>
</protein>
<accession>A0AA95GMZ8</accession>
<dbReference type="Proteomes" id="UP001177595">
    <property type="component" value="Chromosome"/>
</dbReference>
<keyword evidence="2" id="KW-0472">Membrane</keyword>
<proteinExistence type="predicted"/>
<evidence type="ECO:0000313" key="4">
    <source>
        <dbReference type="Proteomes" id="UP001177595"/>
    </source>
</evidence>
<name>A0AA95GMZ8_9GAMM</name>
<feature type="transmembrane region" description="Helical" evidence="2">
    <location>
        <begin position="101"/>
        <end position="122"/>
    </location>
</feature>
<keyword evidence="2" id="KW-0812">Transmembrane</keyword>
<sequence length="317" mass="34101">MPYDNTIAPGGAALAYLDLAQSPIKSSASTRQFNINQVPLTQANNVTQWLDLPVAKGEAEASKPLDLKPVIEQQINQSKQYYDEAKQQGVEIAKRSFFKELLNVAIAGVGLGLSIAATLVTAGAAMPLLVGSSITFGLAVADAGCAYANWHSTAKGGEGLKLGSDAIANGVYRLFNRAGMTDDSAENWAKYTSAFLRSGLVVGTLCSGSTTTTATLGALSSTFSATKMVSNSVDAFTSRTASVALGNAVERKNLLQEQHAQQQQKISKLKDMYDGLALQHREHREQQYQSELANLEQKKRQLENEVDWLKKKVLSVK</sequence>
<reference evidence="3" key="1">
    <citation type="submission" date="2023-04" db="EMBL/GenBank/DDBJ databases">
        <title>Genome dynamics across the evolutionary transition to endosymbiosis.</title>
        <authorList>
            <person name="Siozios S."/>
            <person name="Nadal-Jimenez P."/>
            <person name="Azagi T."/>
            <person name="Sprong H."/>
            <person name="Frost C.L."/>
            <person name="Parratt S.R."/>
            <person name="Taylor G."/>
            <person name="Brettell L."/>
            <person name="Lew K.C."/>
            <person name="Croft L."/>
            <person name="King K.C."/>
            <person name="Brockhurst M.A."/>
            <person name="Hypsa V."/>
            <person name="Novakova E."/>
            <person name="Darby A.C."/>
            <person name="Hurst G.D.D."/>
        </authorList>
    </citation>
    <scope>NUCLEOTIDE SEQUENCE</scope>
    <source>
        <strain evidence="3">APv</strain>
    </source>
</reference>
<dbReference type="RefSeq" id="WP_280625311.1">
    <property type="nucleotide sequence ID" value="NZ_CP123504.1"/>
</dbReference>
<evidence type="ECO:0000256" key="2">
    <source>
        <dbReference type="SAM" id="Phobius"/>
    </source>
</evidence>